<evidence type="ECO:0000313" key="1">
    <source>
        <dbReference type="EMBL" id="MDQ0367515.1"/>
    </source>
</evidence>
<organism evidence="1 2">
    <name type="scientific">Catenuloplanes indicus</name>
    <dbReference type="NCBI Taxonomy" id="137267"/>
    <lineage>
        <taxon>Bacteria</taxon>
        <taxon>Bacillati</taxon>
        <taxon>Actinomycetota</taxon>
        <taxon>Actinomycetes</taxon>
        <taxon>Micromonosporales</taxon>
        <taxon>Micromonosporaceae</taxon>
        <taxon>Catenuloplanes</taxon>
    </lineage>
</organism>
<proteinExistence type="predicted"/>
<dbReference type="Proteomes" id="UP001240236">
    <property type="component" value="Unassembled WGS sequence"/>
</dbReference>
<accession>A0AAE4AXX2</accession>
<dbReference type="EMBL" id="JAUSUZ010000001">
    <property type="protein sequence ID" value="MDQ0367515.1"/>
    <property type="molecule type" value="Genomic_DNA"/>
</dbReference>
<dbReference type="RefSeq" id="WP_307241600.1">
    <property type="nucleotide sequence ID" value="NZ_JAUSUZ010000001.1"/>
</dbReference>
<gene>
    <name evidence="1" type="ORF">J2S42_004184</name>
</gene>
<evidence type="ECO:0000313" key="2">
    <source>
        <dbReference type="Proteomes" id="UP001240236"/>
    </source>
</evidence>
<sequence length="88" mass="9882">MADERERPAGSGDFHTVGDTVLLDKFDLADGERDVSVRILHVPDVLWTEPDVQWVRVIGVEMDGDAERGPMSLFVVHRRALVRDKANV</sequence>
<protein>
    <submittedName>
        <fullName evidence="1">Uncharacterized protein</fullName>
    </submittedName>
</protein>
<name>A0AAE4AXX2_9ACTN</name>
<reference evidence="1 2" key="1">
    <citation type="submission" date="2023-07" db="EMBL/GenBank/DDBJ databases">
        <title>Sequencing the genomes of 1000 actinobacteria strains.</title>
        <authorList>
            <person name="Klenk H.-P."/>
        </authorList>
    </citation>
    <scope>NUCLEOTIDE SEQUENCE [LARGE SCALE GENOMIC DNA]</scope>
    <source>
        <strain evidence="1 2">DSM 44709</strain>
    </source>
</reference>
<keyword evidence="2" id="KW-1185">Reference proteome</keyword>
<dbReference type="AlphaFoldDB" id="A0AAE4AXX2"/>
<comment type="caution">
    <text evidence="1">The sequence shown here is derived from an EMBL/GenBank/DDBJ whole genome shotgun (WGS) entry which is preliminary data.</text>
</comment>